<evidence type="ECO:0000313" key="2">
    <source>
        <dbReference type="EMBL" id="CAI2373487.1"/>
    </source>
</evidence>
<comment type="caution">
    <text evidence="2">The sequence shown here is derived from an EMBL/GenBank/DDBJ whole genome shotgun (WGS) entry which is preliminary data.</text>
</comment>
<organism evidence="2 3">
    <name type="scientific">Euplotes crassus</name>
    <dbReference type="NCBI Taxonomy" id="5936"/>
    <lineage>
        <taxon>Eukaryota</taxon>
        <taxon>Sar</taxon>
        <taxon>Alveolata</taxon>
        <taxon>Ciliophora</taxon>
        <taxon>Intramacronucleata</taxon>
        <taxon>Spirotrichea</taxon>
        <taxon>Hypotrichia</taxon>
        <taxon>Euplotida</taxon>
        <taxon>Euplotidae</taxon>
        <taxon>Moneuplotes</taxon>
    </lineage>
</organism>
<feature type="region of interest" description="Disordered" evidence="1">
    <location>
        <begin position="302"/>
        <end position="341"/>
    </location>
</feature>
<accession>A0AAD1XIV5</accession>
<name>A0AAD1XIV5_EUPCR</name>
<evidence type="ECO:0000313" key="3">
    <source>
        <dbReference type="Proteomes" id="UP001295684"/>
    </source>
</evidence>
<dbReference type="AlphaFoldDB" id="A0AAD1XIV5"/>
<evidence type="ECO:0000256" key="1">
    <source>
        <dbReference type="SAM" id="MobiDB-lite"/>
    </source>
</evidence>
<protein>
    <submittedName>
        <fullName evidence="2">Uncharacterized protein</fullName>
    </submittedName>
</protein>
<dbReference type="Proteomes" id="UP001295684">
    <property type="component" value="Unassembled WGS sequence"/>
</dbReference>
<keyword evidence="3" id="KW-1185">Reference proteome</keyword>
<sequence>MRRMSFASAWVKQFILHKKCIVKIADKYLEKRNEVDKQRQFEVRIKFVMYKIRMKELRSGPTLDERIRRNIMCGITFAAMTLRKNANMLFPTYEPPQNRVTLFFKEDTKQLNKLRNPMNQTVEERAKDILKSMLTNAYCDKIFKKKMIDTIESIKIFQKRWKALQFLRSIQKRIVAEVWDKEIQVIQKYCFKFKKNKKVKQFLPRLLKISPEIKDKILSNYMELRRCRHCVVFAKWRLNQLNYKISKPSKKSKNQPPCIEVGDEIEYLLDLKKFRARKALKIRNITFKGIDPEILDVSLAEANRPSPTSKNLPKADPQNRKDMNKIKKNGKMNPNPESNAVQEDERYIPLGKIDPATLMSDKPPVYTYKPNRQTMHMLIKKAASIDDIFELFCENIDGYKRMDTEKHDSDGEEDIDDY</sequence>
<dbReference type="EMBL" id="CAMPGE010014838">
    <property type="protein sequence ID" value="CAI2373487.1"/>
    <property type="molecule type" value="Genomic_DNA"/>
</dbReference>
<reference evidence="2" key="1">
    <citation type="submission" date="2023-07" db="EMBL/GenBank/DDBJ databases">
        <authorList>
            <consortium name="AG Swart"/>
            <person name="Singh M."/>
            <person name="Singh A."/>
            <person name="Seah K."/>
            <person name="Emmerich C."/>
        </authorList>
    </citation>
    <scope>NUCLEOTIDE SEQUENCE</scope>
    <source>
        <strain evidence="2">DP1</strain>
    </source>
</reference>
<proteinExistence type="predicted"/>
<gene>
    <name evidence="2" type="ORF">ECRASSUSDP1_LOCUS14833</name>
</gene>